<dbReference type="EMBL" id="JAAIUW010000003">
    <property type="protein sequence ID" value="KAF7839343.1"/>
    <property type="molecule type" value="Genomic_DNA"/>
</dbReference>
<dbReference type="AlphaFoldDB" id="A0A834X7C7"/>
<comment type="caution">
    <text evidence="1">The sequence shown here is derived from an EMBL/GenBank/DDBJ whole genome shotgun (WGS) entry which is preliminary data.</text>
</comment>
<accession>A0A834X7C7</accession>
<reference evidence="1" key="1">
    <citation type="submission" date="2020-09" db="EMBL/GenBank/DDBJ databases">
        <title>Genome-Enabled Discovery of Anthraquinone Biosynthesis in Senna tora.</title>
        <authorList>
            <person name="Kang S.-H."/>
            <person name="Pandey R.P."/>
            <person name="Lee C.-M."/>
            <person name="Sim J.-S."/>
            <person name="Jeong J.-T."/>
            <person name="Choi B.-S."/>
            <person name="Jung M."/>
            <person name="Ginzburg D."/>
            <person name="Zhao K."/>
            <person name="Won S.Y."/>
            <person name="Oh T.-J."/>
            <person name="Yu Y."/>
            <person name="Kim N.-H."/>
            <person name="Lee O.R."/>
            <person name="Lee T.-H."/>
            <person name="Bashyal P."/>
            <person name="Kim T.-S."/>
            <person name="Lee W.-H."/>
            <person name="Kawkins C."/>
            <person name="Kim C.-K."/>
            <person name="Kim J.S."/>
            <person name="Ahn B.O."/>
            <person name="Rhee S.Y."/>
            <person name="Sohng J.K."/>
        </authorList>
    </citation>
    <scope>NUCLEOTIDE SEQUENCE</scope>
    <source>
        <tissue evidence="1">Leaf</tissue>
    </source>
</reference>
<evidence type="ECO:0000313" key="1">
    <source>
        <dbReference type="EMBL" id="KAF7839343.1"/>
    </source>
</evidence>
<organism evidence="1 2">
    <name type="scientific">Senna tora</name>
    <dbReference type="NCBI Taxonomy" id="362788"/>
    <lineage>
        <taxon>Eukaryota</taxon>
        <taxon>Viridiplantae</taxon>
        <taxon>Streptophyta</taxon>
        <taxon>Embryophyta</taxon>
        <taxon>Tracheophyta</taxon>
        <taxon>Spermatophyta</taxon>
        <taxon>Magnoliopsida</taxon>
        <taxon>eudicotyledons</taxon>
        <taxon>Gunneridae</taxon>
        <taxon>Pentapetalae</taxon>
        <taxon>rosids</taxon>
        <taxon>fabids</taxon>
        <taxon>Fabales</taxon>
        <taxon>Fabaceae</taxon>
        <taxon>Caesalpinioideae</taxon>
        <taxon>Cassia clade</taxon>
        <taxon>Senna</taxon>
    </lineage>
</organism>
<protein>
    <submittedName>
        <fullName evidence="1">Uncharacterized protein</fullName>
    </submittedName>
</protein>
<gene>
    <name evidence="1" type="ORF">G2W53_007825</name>
</gene>
<proteinExistence type="predicted"/>
<keyword evidence="2" id="KW-1185">Reference proteome</keyword>
<evidence type="ECO:0000313" key="2">
    <source>
        <dbReference type="Proteomes" id="UP000634136"/>
    </source>
</evidence>
<name>A0A834X7C7_9FABA</name>
<dbReference type="Proteomes" id="UP000634136">
    <property type="component" value="Unassembled WGS sequence"/>
</dbReference>
<sequence>MKDAEVNSNGGNKMAATDTTSLYVQRISKMESEEVKLKDDLMTVKGDLMMLKMWIIAHSFLPIPSAILSRQCKKGSATSLKPSITSLLGLVRFLLHEVNTASQLEGGGCIISSNKCCPEIRIASNVSSSSVDQLYFEDLLSVLSACESIPHFALQIGFFNGFFSGFGNRIFSLIVQGIAGILTMYQFMKQATNKCLMLKHSLEFVGWRPSLHSFKWYLWPLNGARTPCALLYPASTK</sequence>